<organism evidence="1 2">
    <name type="scientific">Listeria booriae</name>
    <dbReference type="NCBI Taxonomy" id="1552123"/>
    <lineage>
        <taxon>Bacteria</taxon>
        <taxon>Bacillati</taxon>
        <taxon>Bacillota</taxon>
        <taxon>Bacilli</taxon>
        <taxon>Bacillales</taxon>
        <taxon>Listeriaceae</taxon>
        <taxon>Listeria</taxon>
    </lineage>
</organism>
<dbReference type="EMBL" id="JAARZS010000065">
    <property type="protein sequence ID" value="MBC2285877.1"/>
    <property type="molecule type" value="Genomic_DNA"/>
</dbReference>
<protein>
    <submittedName>
        <fullName evidence="1">Uncharacterized protein</fullName>
    </submittedName>
</protein>
<dbReference type="Proteomes" id="UP000585696">
    <property type="component" value="Unassembled WGS sequence"/>
</dbReference>
<accession>A0A842G5M1</accession>
<sequence>MTSKYYKVAKDTEFYNYAQKIYAKTLHYKQFSKEVSDLLGFEANGNIIYNRKDLYVKRSALEDFTPELLKTFKRGDSEWMTPRVANKALISTYAEIRKKYNMDYETRYLFFDYRINGGSILFDFDNSGFVYVKVRQVFSDLDSCVFIESNEIEFLERELYIKKLDAKEETE</sequence>
<evidence type="ECO:0000313" key="1">
    <source>
        <dbReference type="EMBL" id="MBC2285877.1"/>
    </source>
</evidence>
<name>A0A842G5M1_9LIST</name>
<dbReference type="AlphaFoldDB" id="A0A842G5M1"/>
<evidence type="ECO:0000313" key="2">
    <source>
        <dbReference type="Proteomes" id="UP000585696"/>
    </source>
</evidence>
<gene>
    <name evidence="1" type="ORF">HCB69_15990</name>
</gene>
<comment type="caution">
    <text evidence="1">The sequence shown here is derived from an EMBL/GenBank/DDBJ whole genome shotgun (WGS) entry which is preliminary data.</text>
</comment>
<dbReference type="RefSeq" id="WP_185655477.1">
    <property type="nucleotide sequence ID" value="NZ_JAARZS010000065.1"/>
</dbReference>
<proteinExistence type="predicted"/>
<reference evidence="1 2" key="1">
    <citation type="submission" date="2020-03" db="EMBL/GenBank/DDBJ databases">
        <title>Soil Listeria distribution.</title>
        <authorList>
            <person name="Liao J."/>
            <person name="Wiedmann M."/>
        </authorList>
    </citation>
    <scope>NUCLEOTIDE SEQUENCE [LARGE SCALE GENOMIC DNA]</scope>
    <source>
        <strain evidence="1 2">FSL L7-0054</strain>
    </source>
</reference>